<dbReference type="OrthoDB" id="9802240at2"/>
<keyword evidence="4 5" id="KW-0574">Periplasm</keyword>
<name>A0A1I1QLV6_9GAMM</name>
<dbReference type="AlphaFoldDB" id="A0A1I1QLV6"/>
<dbReference type="RefSeq" id="WP_093427830.1">
    <property type="nucleotide sequence ID" value="NZ_FOMJ01000003.1"/>
</dbReference>
<dbReference type="SUPFAM" id="SSF52964">
    <property type="entry name" value="TolB, N-terminal domain"/>
    <property type="match status" value="1"/>
</dbReference>
<evidence type="ECO:0000313" key="8">
    <source>
        <dbReference type="Proteomes" id="UP000198611"/>
    </source>
</evidence>
<dbReference type="GO" id="GO:0051301">
    <property type="term" value="P:cell division"/>
    <property type="evidence" value="ECO:0007669"/>
    <property type="project" value="UniProtKB-UniRule"/>
</dbReference>
<dbReference type="PANTHER" id="PTHR36842">
    <property type="entry name" value="PROTEIN TOLB HOMOLOG"/>
    <property type="match status" value="1"/>
</dbReference>
<accession>A0A1I1QLV6</accession>
<dbReference type="Proteomes" id="UP000198611">
    <property type="component" value="Unassembled WGS sequence"/>
</dbReference>
<feature type="domain" description="TolB N-terminal" evidence="6">
    <location>
        <begin position="24"/>
        <end position="126"/>
    </location>
</feature>
<keyword evidence="5" id="KW-0131">Cell cycle</keyword>
<dbReference type="Gene3D" id="2.120.10.30">
    <property type="entry name" value="TolB, C-terminal domain"/>
    <property type="match status" value="1"/>
</dbReference>
<comment type="similarity">
    <text evidence="2 5">Belongs to the TolB family.</text>
</comment>
<comment type="subunit">
    <text evidence="5">The Tol-Pal system is composed of five core proteins: the inner membrane proteins TolA, TolQ and TolR, the periplasmic protein TolB and the outer membrane protein Pal. They form a network linking the inner and outer membranes and the peptidoglycan layer.</text>
</comment>
<comment type="function">
    <text evidence="5">Part of the Tol-Pal system, which plays a role in outer membrane invagination during cell division and is important for maintaining outer membrane integrity.</text>
</comment>
<dbReference type="InterPro" id="IPR007195">
    <property type="entry name" value="TolB_N"/>
</dbReference>
<evidence type="ECO:0000256" key="5">
    <source>
        <dbReference type="HAMAP-Rule" id="MF_00671"/>
    </source>
</evidence>
<dbReference type="Pfam" id="PF04052">
    <property type="entry name" value="TolB_N"/>
    <property type="match status" value="1"/>
</dbReference>
<feature type="chain" id="PRO_5011802462" description="Tol-Pal system protein TolB" evidence="5">
    <location>
        <begin position="23"/>
        <end position="441"/>
    </location>
</feature>
<dbReference type="STRING" id="1123397.SAMN05660831_01168"/>
<feature type="signal peptide" evidence="5">
    <location>
        <begin position="1"/>
        <end position="22"/>
    </location>
</feature>
<gene>
    <name evidence="5" type="primary">tolB</name>
    <name evidence="7" type="ORF">SAMN05660831_01168</name>
</gene>
<evidence type="ECO:0000313" key="7">
    <source>
        <dbReference type="EMBL" id="SFD23086.1"/>
    </source>
</evidence>
<dbReference type="SUPFAM" id="SSF69304">
    <property type="entry name" value="Tricorn protease N-terminal domain"/>
    <property type="match status" value="1"/>
</dbReference>
<evidence type="ECO:0000256" key="2">
    <source>
        <dbReference type="ARBA" id="ARBA00009820"/>
    </source>
</evidence>
<evidence type="ECO:0000256" key="3">
    <source>
        <dbReference type="ARBA" id="ARBA00022729"/>
    </source>
</evidence>
<comment type="subcellular location">
    <subcellularLocation>
        <location evidence="1 5">Periplasm</location>
    </subcellularLocation>
</comment>
<dbReference type="HAMAP" id="MF_00671">
    <property type="entry name" value="TolB"/>
    <property type="match status" value="1"/>
</dbReference>
<keyword evidence="3 5" id="KW-0732">Signal</keyword>
<proteinExistence type="inferred from homology"/>
<dbReference type="InterPro" id="IPR014167">
    <property type="entry name" value="Tol-Pal_TolB"/>
</dbReference>
<dbReference type="InterPro" id="IPR011659">
    <property type="entry name" value="WD40"/>
</dbReference>
<evidence type="ECO:0000259" key="6">
    <source>
        <dbReference type="Pfam" id="PF04052"/>
    </source>
</evidence>
<reference evidence="7 8" key="1">
    <citation type="submission" date="2016-10" db="EMBL/GenBank/DDBJ databases">
        <authorList>
            <person name="de Groot N.N."/>
        </authorList>
    </citation>
    <scope>NUCLEOTIDE SEQUENCE [LARGE SCALE GENOMIC DNA]</scope>
    <source>
        <strain evidence="7 8">HL3</strain>
    </source>
</reference>
<dbReference type="Gene3D" id="3.40.50.10070">
    <property type="entry name" value="TolB, N-terminal domain"/>
    <property type="match status" value="1"/>
</dbReference>
<keyword evidence="5" id="KW-0132">Cell division</keyword>
<protein>
    <recommendedName>
        <fullName evidence="5">Tol-Pal system protein TolB</fullName>
    </recommendedName>
</protein>
<dbReference type="EMBL" id="FOMJ01000003">
    <property type="protein sequence ID" value="SFD23086.1"/>
    <property type="molecule type" value="Genomic_DNA"/>
</dbReference>
<dbReference type="GO" id="GO:0042597">
    <property type="term" value="C:periplasmic space"/>
    <property type="evidence" value="ECO:0007669"/>
    <property type="project" value="UniProtKB-SubCell"/>
</dbReference>
<dbReference type="Pfam" id="PF07676">
    <property type="entry name" value="PD40"/>
    <property type="match status" value="4"/>
</dbReference>
<dbReference type="PANTHER" id="PTHR36842:SF1">
    <property type="entry name" value="PROTEIN TOLB"/>
    <property type="match status" value="1"/>
</dbReference>
<evidence type="ECO:0000256" key="1">
    <source>
        <dbReference type="ARBA" id="ARBA00004418"/>
    </source>
</evidence>
<dbReference type="NCBIfam" id="TIGR02800">
    <property type="entry name" value="propeller_TolB"/>
    <property type="match status" value="1"/>
</dbReference>
<dbReference type="GO" id="GO:0017038">
    <property type="term" value="P:protein import"/>
    <property type="evidence" value="ECO:0007669"/>
    <property type="project" value="InterPro"/>
</dbReference>
<evidence type="ECO:0000256" key="4">
    <source>
        <dbReference type="ARBA" id="ARBA00022764"/>
    </source>
</evidence>
<keyword evidence="8" id="KW-1185">Reference proteome</keyword>
<sequence precursor="true">MTMRHFSALLLALALWPAAAGAVLTIEITEGVSGARPVAVVSFGHPDDVRPNTDIAQVVATDLARSGRFSPMAREELPARPERGGEMDMDQWRQAGQDHVLVGQVDRGADGLVIRTQLMDPYREEQVFGYRFQAPQSGLRRLGHRLADRVYEAVLDRRGAFSTSMAYVRTERETGDEPRYILAVADADGRNEQIILDSGQPLMSPAWSPDGRRVAYVSFEGGRPGLWVQTVTSGSRERIGPASESRSAPAFSPDGRYLAWTRQDGDNTDIYITDLERGGDPVRVTRHWAIDTEPAWLPSGEGLIFTSDRAGSPQLYEVELDDRARPVSNPERITFEGNYNASADVAPDGRHVALVHRNNNGFRIAVLDRERGGLEVVAETTMGESPSFAPNGDMILYAAERAGRGVLESVSSDGRARQRLGMDIGNVREPAWSPFDALTSN</sequence>
<dbReference type="InterPro" id="IPR011042">
    <property type="entry name" value="6-blade_b-propeller_TolB-like"/>
</dbReference>
<organism evidence="7 8">
    <name type="scientific">Thiohalospira halophila DSM 15071</name>
    <dbReference type="NCBI Taxonomy" id="1123397"/>
    <lineage>
        <taxon>Bacteria</taxon>
        <taxon>Pseudomonadati</taxon>
        <taxon>Pseudomonadota</taxon>
        <taxon>Gammaproteobacteria</taxon>
        <taxon>Thiohalospirales</taxon>
        <taxon>Thiohalospiraceae</taxon>
        <taxon>Thiohalospira</taxon>
    </lineage>
</organism>